<dbReference type="InterPro" id="IPR058207">
    <property type="entry name" value="PID_CTERM"/>
</dbReference>
<dbReference type="NCBIfam" id="NF046080">
    <property type="entry name" value="PID_CTERM"/>
    <property type="match status" value="1"/>
</dbReference>
<name>A0A3D9L3M7_MARFU</name>
<feature type="signal peptide" evidence="2">
    <location>
        <begin position="1"/>
        <end position="24"/>
    </location>
</feature>
<dbReference type="EMBL" id="QREG01000011">
    <property type="protein sequence ID" value="RED97884.1"/>
    <property type="molecule type" value="Genomic_DNA"/>
</dbReference>
<keyword evidence="2" id="KW-0732">Signal</keyword>
<keyword evidence="4" id="KW-1185">Reference proteome</keyword>
<evidence type="ECO:0000313" key="4">
    <source>
        <dbReference type="Proteomes" id="UP000256779"/>
    </source>
</evidence>
<feature type="transmembrane region" description="Helical" evidence="1">
    <location>
        <begin position="34"/>
        <end position="53"/>
    </location>
</feature>
<comment type="caution">
    <text evidence="3">The sequence shown here is derived from an EMBL/GenBank/DDBJ whole genome shotgun (WGS) entry which is preliminary data.</text>
</comment>
<evidence type="ECO:0008006" key="5">
    <source>
        <dbReference type="Google" id="ProtNLM"/>
    </source>
</evidence>
<evidence type="ECO:0000256" key="1">
    <source>
        <dbReference type="SAM" id="Phobius"/>
    </source>
</evidence>
<keyword evidence="1" id="KW-0472">Membrane</keyword>
<dbReference type="AlphaFoldDB" id="A0A3D9L3M7"/>
<evidence type="ECO:0000256" key="2">
    <source>
        <dbReference type="SAM" id="SignalP"/>
    </source>
</evidence>
<gene>
    <name evidence="3" type="ORF">C7460_11125</name>
</gene>
<accession>A0A3D9L3M7</accession>
<sequence length="59" mass="6311">MTMNASKKHIFRILCCVAITPVFAQGPPPATPIDGGISVLLAAAGVYVLRMLCKNEKPR</sequence>
<proteinExistence type="predicted"/>
<evidence type="ECO:0000313" key="3">
    <source>
        <dbReference type="EMBL" id="RED97884.1"/>
    </source>
</evidence>
<reference evidence="3 4" key="1">
    <citation type="submission" date="2018-07" db="EMBL/GenBank/DDBJ databases">
        <title>Genomic Encyclopedia of Type Strains, Phase IV (KMG-IV): sequencing the most valuable type-strain genomes for metagenomic binning, comparative biology and taxonomic classification.</title>
        <authorList>
            <person name="Goeker M."/>
        </authorList>
    </citation>
    <scope>NUCLEOTIDE SEQUENCE [LARGE SCALE GENOMIC DNA]</scope>
    <source>
        <strain evidence="3 4">DSM 4134</strain>
    </source>
</reference>
<keyword evidence="1" id="KW-1133">Transmembrane helix</keyword>
<organism evidence="3 4">
    <name type="scientific">Marinoscillum furvescens DSM 4134</name>
    <dbReference type="NCBI Taxonomy" id="1122208"/>
    <lineage>
        <taxon>Bacteria</taxon>
        <taxon>Pseudomonadati</taxon>
        <taxon>Bacteroidota</taxon>
        <taxon>Cytophagia</taxon>
        <taxon>Cytophagales</taxon>
        <taxon>Reichenbachiellaceae</taxon>
        <taxon>Marinoscillum</taxon>
    </lineage>
</organism>
<feature type="chain" id="PRO_5017685778" description="XrtJ-associated TM-motif-TM protein" evidence="2">
    <location>
        <begin position="25"/>
        <end position="59"/>
    </location>
</feature>
<dbReference type="Proteomes" id="UP000256779">
    <property type="component" value="Unassembled WGS sequence"/>
</dbReference>
<keyword evidence="1" id="KW-0812">Transmembrane</keyword>
<protein>
    <recommendedName>
        <fullName evidence="5">XrtJ-associated TM-motif-TM protein</fullName>
    </recommendedName>
</protein>